<dbReference type="Proteomes" id="UP000028488">
    <property type="component" value="Chromosome"/>
</dbReference>
<organism evidence="2 3">
    <name type="scientific">Rhodococcus opacus</name>
    <name type="common">Nocardia opaca</name>
    <dbReference type="NCBI Taxonomy" id="37919"/>
    <lineage>
        <taxon>Bacteria</taxon>
        <taxon>Bacillati</taxon>
        <taxon>Actinomycetota</taxon>
        <taxon>Actinomycetes</taxon>
        <taxon>Mycobacteriales</taxon>
        <taxon>Nocardiaceae</taxon>
        <taxon>Rhodococcus</taxon>
    </lineage>
</organism>
<dbReference type="InterPro" id="IPR037523">
    <property type="entry name" value="VOC_core"/>
</dbReference>
<dbReference type="PROSITE" id="PS51819">
    <property type="entry name" value="VOC"/>
    <property type="match status" value="1"/>
</dbReference>
<dbReference type="InterPro" id="IPR041581">
    <property type="entry name" value="Glyoxalase_6"/>
</dbReference>
<gene>
    <name evidence="2" type="ORF">EP51_37725</name>
</gene>
<evidence type="ECO:0000259" key="1">
    <source>
        <dbReference type="PROSITE" id="PS51819"/>
    </source>
</evidence>
<proteinExistence type="predicted"/>
<evidence type="ECO:0000313" key="2">
    <source>
        <dbReference type="EMBL" id="AII10082.1"/>
    </source>
</evidence>
<reference evidence="2 3" key="1">
    <citation type="submission" date="2014-07" db="EMBL/GenBank/DDBJ databases">
        <title>Genome Sequence of Rhodococcus opacus Strain R7, a Biodegrader of Mono- and Polycyclic Aromatic Hydrocarbons.</title>
        <authorList>
            <person name="Di Gennaro P."/>
            <person name="Zampolli J."/>
            <person name="Presti I."/>
            <person name="Cappelletti M."/>
            <person name="D'Ursi P."/>
            <person name="Orro A."/>
            <person name="Mezzelani A."/>
            <person name="Milanesi L."/>
        </authorList>
    </citation>
    <scope>NUCLEOTIDE SEQUENCE [LARGE SCALE GENOMIC DNA]</scope>
    <source>
        <strain evidence="2 3">R7</strain>
    </source>
</reference>
<dbReference type="EMBL" id="CP008947">
    <property type="protein sequence ID" value="AII10082.1"/>
    <property type="molecule type" value="Genomic_DNA"/>
</dbReference>
<dbReference type="SUPFAM" id="SSF54593">
    <property type="entry name" value="Glyoxalase/Bleomycin resistance protein/Dihydroxybiphenyl dioxygenase"/>
    <property type="match status" value="1"/>
</dbReference>
<protein>
    <submittedName>
        <fullName evidence="2">Glyoxalase</fullName>
    </submittedName>
</protein>
<name>A0A076EXV8_RHOOP</name>
<dbReference type="Pfam" id="PF18029">
    <property type="entry name" value="Glyoxalase_6"/>
    <property type="match status" value="1"/>
</dbReference>
<dbReference type="CDD" id="cd06587">
    <property type="entry name" value="VOC"/>
    <property type="match status" value="1"/>
</dbReference>
<dbReference type="Gene3D" id="3.10.180.10">
    <property type="entry name" value="2,3-Dihydroxybiphenyl 1,2-Dioxygenase, domain 1"/>
    <property type="match status" value="1"/>
</dbReference>
<sequence>MADATIGSILLASTRPERLRDWYTAAFSPKVERTPGEPGYDVLDFDGFYIMLDRRDDVGDTNPEPGRVLLNVEVTDARAAAGRIDELGATWLSPLENRDGSWFGTAVDPDGNYVQIIQLSAQARAEMS</sequence>
<dbReference type="eggNOG" id="COG3324">
    <property type="taxonomic scope" value="Bacteria"/>
</dbReference>
<feature type="domain" description="VOC" evidence="1">
    <location>
        <begin position="5"/>
        <end position="119"/>
    </location>
</feature>
<dbReference type="AlphaFoldDB" id="A0A076EXV8"/>
<dbReference type="InterPro" id="IPR029068">
    <property type="entry name" value="Glyas_Bleomycin-R_OHBP_Dase"/>
</dbReference>
<evidence type="ECO:0000313" key="3">
    <source>
        <dbReference type="Proteomes" id="UP000028488"/>
    </source>
</evidence>
<accession>A0A076EXV8</accession>
<dbReference type="RefSeq" id="WP_158461340.1">
    <property type="nucleotide sequence ID" value="NZ_CP008947.1"/>
</dbReference>